<dbReference type="EC" id="3.5.1.-" evidence="2"/>
<evidence type="ECO:0000313" key="3">
    <source>
        <dbReference type="Proteomes" id="UP001595696"/>
    </source>
</evidence>
<proteinExistence type="predicted"/>
<dbReference type="SUPFAM" id="SSF102588">
    <property type="entry name" value="LmbE-like"/>
    <property type="match status" value="1"/>
</dbReference>
<reference evidence="3" key="1">
    <citation type="journal article" date="2019" name="Int. J. Syst. Evol. Microbiol.">
        <title>The Global Catalogue of Microorganisms (GCM) 10K type strain sequencing project: providing services to taxonomists for standard genome sequencing and annotation.</title>
        <authorList>
            <consortium name="The Broad Institute Genomics Platform"/>
            <consortium name="The Broad Institute Genome Sequencing Center for Infectious Disease"/>
            <person name="Wu L."/>
            <person name="Ma J."/>
        </authorList>
    </citation>
    <scope>NUCLEOTIDE SEQUENCE [LARGE SCALE GENOMIC DNA]</scope>
    <source>
        <strain evidence="3">CGMCC 4.7330</strain>
    </source>
</reference>
<dbReference type="InterPro" id="IPR003737">
    <property type="entry name" value="GlcNAc_PI_deacetylase-related"/>
</dbReference>
<keyword evidence="3" id="KW-1185">Reference proteome</keyword>
<sequence>MTNPLPGTGPVLGIWAHPDDEVYLSGGLMAAARAAGRRVVCVTATRGEHGTDDPEHWPPERLAAVREVELTASLAALGVTEHHQLGLPDGGCARQPFDAVVARLAAIVAEVRPEVVLTFGPDGFTGHPDHRMVSAWAEAARNRAAPAARLLHPRLTAAFADTWQHVYDRLQLFDSADLPWRAAPDRVAVELRLDDALADRKLVALRAQATQTAELLTLLGAETMRAWACSVESFVDAAPAPAWDFADGC</sequence>
<dbReference type="InterPro" id="IPR024078">
    <property type="entry name" value="LmbE-like_dom_sf"/>
</dbReference>
<dbReference type="PANTHER" id="PTHR12993:SF11">
    <property type="entry name" value="N-ACETYLGLUCOSAMINYL-PHOSPHATIDYLINOSITOL DE-N-ACETYLASE"/>
    <property type="match status" value="1"/>
</dbReference>
<dbReference type="GO" id="GO:0016787">
    <property type="term" value="F:hydrolase activity"/>
    <property type="evidence" value="ECO:0007669"/>
    <property type="project" value="UniProtKB-KW"/>
</dbReference>
<dbReference type="RefSeq" id="WP_378610823.1">
    <property type="nucleotide sequence ID" value="NZ_JBHSAX010000003.1"/>
</dbReference>
<gene>
    <name evidence="2" type="ORF">ACFO0B_03580</name>
</gene>
<evidence type="ECO:0000256" key="1">
    <source>
        <dbReference type="ARBA" id="ARBA00022833"/>
    </source>
</evidence>
<protein>
    <submittedName>
        <fullName evidence="2">PIG-L family deacetylase</fullName>
        <ecNumber evidence="2">3.5.1.-</ecNumber>
    </submittedName>
</protein>
<dbReference type="EMBL" id="JBHSAX010000003">
    <property type="protein sequence ID" value="MFC3961065.1"/>
    <property type="molecule type" value="Genomic_DNA"/>
</dbReference>
<evidence type="ECO:0000313" key="2">
    <source>
        <dbReference type="EMBL" id="MFC3961065.1"/>
    </source>
</evidence>
<dbReference type="Pfam" id="PF02585">
    <property type="entry name" value="PIG-L"/>
    <property type="match status" value="1"/>
</dbReference>
<keyword evidence="1" id="KW-0862">Zinc</keyword>
<accession>A0ABV8DLY6</accession>
<name>A0ABV8DLY6_9NOCA</name>
<organism evidence="2 3">
    <name type="scientific">Nocardia jiangsuensis</name>
    <dbReference type="NCBI Taxonomy" id="1691563"/>
    <lineage>
        <taxon>Bacteria</taxon>
        <taxon>Bacillati</taxon>
        <taxon>Actinomycetota</taxon>
        <taxon>Actinomycetes</taxon>
        <taxon>Mycobacteriales</taxon>
        <taxon>Nocardiaceae</taxon>
        <taxon>Nocardia</taxon>
    </lineage>
</organism>
<dbReference type="PANTHER" id="PTHR12993">
    <property type="entry name" value="N-ACETYLGLUCOSAMINYL-PHOSPHATIDYLINOSITOL DE-N-ACETYLASE-RELATED"/>
    <property type="match status" value="1"/>
</dbReference>
<keyword evidence="2" id="KW-0378">Hydrolase</keyword>
<dbReference type="Gene3D" id="3.40.50.10320">
    <property type="entry name" value="LmbE-like"/>
    <property type="match status" value="1"/>
</dbReference>
<dbReference type="Proteomes" id="UP001595696">
    <property type="component" value="Unassembled WGS sequence"/>
</dbReference>
<comment type="caution">
    <text evidence="2">The sequence shown here is derived from an EMBL/GenBank/DDBJ whole genome shotgun (WGS) entry which is preliminary data.</text>
</comment>